<name>A0A1G8PPW6_9RHOB</name>
<accession>A0A1G8PPW6</accession>
<protein>
    <submittedName>
        <fullName evidence="2">Uncharacterized protein</fullName>
    </submittedName>
</protein>
<keyword evidence="3" id="KW-1185">Reference proteome</keyword>
<dbReference type="Proteomes" id="UP000199093">
    <property type="component" value="Unassembled WGS sequence"/>
</dbReference>
<feature type="chain" id="PRO_5011753010" evidence="1">
    <location>
        <begin position="21"/>
        <end position="131"/>
    </location>
</feature>
<gene>
    <name evidence="2" type="ORF">SAMN04487993_101341</name>
</gene>
<reference evidence="2 3" key="1">
    <citation type="submission" date="2016-10" db="EMBL/GenBank/DDBJ databases">
        <authorList>
            <person name="de Groot N.N."/>
        </authorList>
    </citation>
    <scope>NUCLEOTIDE SEQUENCE [LARGE SCALE GENOMIC DNA]</scope>
    <source>
        <strain evidence="2 3">DSM 26424</strain>
    </source>
</reference>
<evidence type="ECO:0000256" key="1">
    <source>
        <dbReference type="SAM" id="SignalP"/>
    </source>
</evidence>
<proteinExistence type="predicted"/>
<sequence length="131" mass="12944">MVTSARAWAGLLALLLPAMAAAEGARLELSCTRLSRCDGAGTCAAAEGAVAFTLAPLGVDAQGAGGYAIGHDGAAQGEGQGVSFAGPFLWTLPGGARHTLVLSSETTALYLRQAAGGAAPEIDFLSCGILP</sequence>
<evidence type="ECO:0000313" key="3">
    <source>
        <dbReference type="Proteomes" id="UP000199093"/>
    </source>
</evidence>
<dbReference type="RefSeq" id="WP_089848612.1">
    <property type="nucleotide sequence ID" value="NZ_FNEJ01000013.1"/>
</dbReference>
<evidence type="ECO:0000313" key="2">
    <source>
        <dbReference type="EMBL" id="SDI94388.1"/>
    </source>
</evidence>
<keyword evidence="1" id="KW-0732">Signal</keyword>
<organism evidence="2 3">
    <name type="scientific">Salipiger marinus</name>
    <dbReference type="NCBI Taxonomy" id="555512"/>
    <lineage>
        <taxon>Bacteria</taxon>
        <taxon>Pseudomonadati</taxon>
        <taxon>Pseudomonadota</taxon>
        <taxon>Alphaproteobacteria</taxon>
        <taxon>Rhodobacterales</taxon>
        <taxon>Roseobacteraceae</taxon>
        <taxon>Salipiger</taxon>
    </lineage>
</organism>
<dbReference type="OrthoDB" id="7867511at2"/>
<dbReference type="AlphaFoldDB" id="A0A1G8PPW6"/>
<feature type="signal peptide" evidence="1">
    <location>
        <begin position="1"/>
        <end position="20"/>
    </location>
</feature>
<dbReference type="EMBL" id="FNEJ01000013">
    <property type="protein sequence ID" value="SDI94388.1"/>
    <property type="molecule type" value="Genomic_DNA"/>
</dbReference>
<dbReference type="STRING" id="555512.SAMN04487993_101341"/>